<keyword evidence="3" id="KW-1185">Reference proteome</keyword>
<dbReference type="AlphaFoldDB" id="A0AAE0BSM0"/>
<comment type="caution">
    <text evidence="2">The sequence shown here is derived from an EMBL/GenBank/DDBJ whole genome shotgun (WGS) entry which is preliminary data.</text>
</comment>
<accession>A0AAE0BSM0</accession>
<reference evidence="2 3" key="1">
    <citation type="journal article" date="2015" name="Genome Biol. Evol.">
        <title>Comparative Genomics of a Bacterivorous Green Alga Reveals Evolutionary Causalities and Consequences of Phago-Mixotrophic Mode of Nutrition.</title>
        <authorList>
            <person name="Burns J.A."/>
            <person name="Paasch A."/>
            <person name="Narechania A."/>
            <person name="Kim E."/>
        </authorList>
    </citation>
    <scope>NUCLEOTIDE SEQUENCE [LARGE SCALE GENOMIC DNA]</scope>
    <source>
        <strain evidence="2 3">PLY_AMNH</strain>
    </source>
</reference>
<dbReference type="Proteomes" id="UP001190700">
    <property type="component" value="Unassembled WGS sequence"/>
</dbReference>
<evidence type="ECO:0000313" key="3">
    <source>
        <dbReference type="Proteomes" id="UP001190700"/>
    </source>
</evidence>
<organism evidence="2 3">
    <name type="scientific">Cymbomonas tetramitiformis</name>
    <dbReference type="NCBI Taxonomy" id="36881"/>
    <lineage>
        <taxon>Eukaryota</taxon>
        <taxon>Viridiplantae</taxon>
        <taxon>Chlorophyta</taxon>
        <taxon>Pyramimonadophyceae</taxon>
        <taxon>Pyramimonadales</taxon>
        <taxon>Pyramimonadaceae</taxon>
        <taxon>Cymbomonas</taxon>
    </lineage>
</organism>
<protein>
    <submittedName>
        <fullName evidence="2">Uncharacterized protein</fullName>
    </submittedName>
</protein>
<dbReference type="EMBL" id="LGRX02033270">
    <property type="protein sequence ID" value="KAK3241967.1"/>
    <property type="molecule type" value="Genomic_DNA"/>
</dbReference>
<evidence type="ECO:0000313" key="2">
    <source>
        <dbReference type="EMBL" id="KAK3241967.1"/>
    </source>
</evidence>
<name>A0AAE0BSM0_9CHLO</name>
<gene>
    <name evidence="2" type="ORF">CYMTET_48309</name>
</gene>
<feature type="region of interest" description="Disordered" evidence="1">
    <location>
        <begin position="43"/>
        <end position="76"/>
    </location>
</feature>
<proteinExistence type="predicted"/>
<evidence type="ECO:0000256" key="1">
    <source>
        <dbReference type="SAM" id="MobiDB-lite"/>
    </source>
</evidence>
<sequence length="358" mass="38486">MSARVAASGQEPSRALSSALFGFSHRSFTGASCSVRHIADSLGNPPSPGNQILGRSAPTRSCNAGRAPQRHGIPTDAMHGALSKKPSIPMKCEFEVLGPALTSLRDVIRWLTLQLRDQPSASRGGARAALSFLKDRVYGAVDGFESNEGRLLTPSRLGGAELLGASKGDTTLLRTPSELFFGGRAQDGVGVYGNNEREAPPDAQIVMRQPAVEDLTKDSYSPNARMFAGRCAKEHRLWLPATEAAAMLQSAFLQKKGGTIRQGRCGPADRQSTTTMRTGVSLWPAKGRAAARTVKGMAAMQAEQALEQDQGDTHRTRLQARHAQLVHRAALQLCPRSVQEVPLLQLYVYVVFTFVTLG</sequence>